<dbReference type="RefSeq" id="WP_006627311.1">
    <property type="nucleotide sequence ID" value="NZ_ADFR01000009.1"/>
</dbReference>
<dbReference type="Proteomes" id="UP000005017">
    <property type="component" value="Unassembled WGS sequence"/>
</dbReference>
<accession>D2MPJ8</accession>
<evidence type="ECO:0000313" key="1">
    <source>
        <dbReference type="EMBL" id="EFC05610.1"/>
    </source>
</evidence>
<organism evidence="1 2">
    <name type="scientific">Bulleidia extructa W1219</name>
    <dbReference type="NCBI Taxonomy" id="679192"/>
    <lineage>
        <taxon>Bacteria</taxon>
        <taxon>Bacillati</taxon>
        <taxon>Bacillota</taxon>
        <taxon>Erysipelotrichia</taxon>
        <taxon>Erysipelotrichales</taxon>
        <taxon>Erysipelotrichaceae</taxon>
        <taxon>Bulleidia</taxon>
    </lineage>
</organism>
<keyword evidence="2" id="KW-1185">Reference proteome</keyword>
<name>D2MPJ8_9FIRM</name>
<comment type="caution">
    <text evidence="1">The sequence shown here is derived from an EMBL/GenBank/DDBJ whole genome shotgun (WGS) entry which is preliminary data.</text>
</comment>
<proteinExistence type="predicted"/>
<sequence>MENKNCYLIKTITGNFYTTNFLNKNETNRFIFEFKNEQFLEIIDSEKRIVILNKNQIEYIKGLIVCEQEIVKGNLNKEELDFLIGLGFLFEG</sequence>
<dbReference type="EMBL" id="ADFR01000009">
    <property type="protein sequence ID" value="EFC05610.1"/>
    <property type="molecule type" value="Genomic_DNA"/>
</dbReference>
<protein>
    <submittedName>
        <fullName evidence="1">Uncharacterized protein</fullName>
    </submittedName>
</protein>
<dbReference type="AlphaFoldDB" id="D2MPJ8"/>
<reference evidence="2" key="1">
    <citation type="submission" date="2009-12" db="EMBL/GenBank/DDBJ databases">
        <title>Sequence of Clostridiales genomosp. BVAB3 str. UPII9-5.</title>
        <authorList>
            <person name="Madupu R."/>
            <person name="Durkin A.S."/>
            <person name="Torralba M."/>
            <person name="Methe B."/>
            <person name="Sutton G.G."/>
            <person name="Strausberg R.L."/>
            <person name="Nelson K.E."/>
        </authorList>
    </citation>
    <scope>NUCLEOTIDE SEQUENCE [LARGE SCALE GENOMIC DNA]</scope>
    <source>
        <strain evidence="2">W1219</strain>
    </source>
</reference>
<evidence type="ECO:0000313" key="2">
    <source>
        <dbReference type="Proteomes" id="UP000005017"/>
    </source>
</evidence>
<dbReference type="STRING" id="679192.HMPREF9013_1314"/>
<gene>
    <name evidence="1" type="ORF">HMPREF9013_1314</name>
</gene>